<organism evidence="5 6">
    <name type="scientific">Sphingobacterium kyonggiense</name>
    <dbReference type="NCBI Taxonomy" id="714075"/>
    <lineage>
        <taxon>Bacteria</taxon>
        <taxon>Pseudomonadati</taxon>
        <taxon>Bacteroidota</taxon>
        <taxon>Sphingobacteriia</taxon>
        <taxon>Sphingobacteriales</taxon>
        <taxon>Sphingobacteriaceae</taxon>
        <taxon>Sphingobacterium</taxon>
    </lineage>
</organism>
<evidence type="ECO:0000256" key="1">
    <source>
        <dbReference type="ARBA" id="ARBA00022741"/>
    </source>
</evidence>
<accession>A0ABP7YZ15</accession>
<dbReference type="InterPro" id="IPR037118">
    <property type="entry name" value="Val-tRNA_synth_C_sf"/>
</dbReference>
<dbReference type="Proteomes" id="UP001500101">
    <property type="component" value="Unassembled WGS sequence"/>
</dbReference>
<dbReference type="InterPro" id="IPR003593">
    <property type="entry name" value="AAA+_ATPase"/>
</dbReference>
<keyword evidence="2 5" id="KW-0067">ATP-binding</keyword>
<gene>
    <name evidence="5" type="ORF">GCM10022216_26520</name>
</gene>
<evidence type="ECO:0000259" key="4">
    <source>
        <dbReference type="PROSITE" id="PS50893"/>
    </source>
</evidence>
<evidence type="ECO:0000313" key="6">
    <source>
        <dbReference type="Proteomes" id="UP001500101"/>
    </source>
</evidence>
<dbReference type="GO" id="GO:0005524">
    <property type="term" value="F:ATP binding"/>
    <property type="evidence" value="ECO:0007669"/>
    <property type="project" value="UniProtKB-KW"/>
</dbReference>
<dbReference type="PANTHER" id="PTHR42855:SF1">
    <property type="entry name" value="ABC TRANSPORTER DOMAIN-CONTAINING PROTEIN"/>
    <property type="match status" value="1"/>
</dbReference>
<dbReference type="Pfam" id="PF00005">
    <property type="entry name" value="ABC_tran"/>
    <property type="match status" value="2"/>
</dbReference>
<dbReference type="Gene3D" id="1.10.287.380">
    <property type="entry name" value="Valyl-tRNA synthetase, C-terminal domain"/>
    <property type="match status" value="1"/>
</dbReference>
<keyword evidence="3" id="KW-0175">Coiled coil</keyword>
<feature type="domain" description="ABC transporter" evidence="4">
    <location>
        <begin position="324"/>
        <end position="543"/>
    </location>
</feature>
<dbReference type="Pfam" id="PF12848">
    <property type="entry name" value="ABC_tran_Xtn"/>
    <property type="match status" value="1"/>
</dbReference>
<comment type="caution">
    <text evidence="5">The sequence shown here is derived from an EMBL/GenBank/DDBJ whole genome shotgun (WGS) entry which is preliminary data.</text>
</comment>
<evidence type="ECO:0000256" key="3">
    <source>
        <dbReference type="SAM" id="Coils"/>
    </source>
</evidence>
<dbReference type="EMBL" id="BAAAZI010000011">
    <property type="protein sequence ID" value="GAA4144046.1"/>
    <property type="molecule type" value="Genomic_DNA"/>
</dbReference>
<feature type="coiled-coil region" evidence="3">
    <location>
        <begin position="531"/>
        <end position="621"/>
    </location>
</feature>
<dbReference type="CDD" id="cd03221">
    <property type="entry name" value="ABCF_EF-3"/>
    <property type="match status" value="2"/>
</dbReference>
<sequence>MLGLLRQDISVSILSTEQVSHSFNDRWLFNDLHFALQKGDRVALVGINGTGKSTLLKILAGLIEPTKGRVVKEKGLQIGYLHQDPDFSNLATINDFIFSLDNEQQQLIKEYEQLIENQDVTSKKFLDVTERLTNLNAWEYENNIKTILNRFQISNFNQRIDSLSGGQKKRLALAKLLIDEPDIYILDEPTNHLDIETIEWLEKLLSTGQKTVLLVSHDRYFLDNICTEIRELDKGQVYNYKGNYAYFLEKKAEREANEILAADKARNLWRKELDWMRRQPQARGTKAKARIESFYDLEEKSKGPRKKDNVELSVKVSRQGNKILELEHVSFEVPDKKIISDFSYVFKKGDRIGLAGKNGSGKTTFLNLITSQLSPTSGILSVGETTKYGYYKQEGLSFSADERVLDIVKNVADFIEMKNGEVITASQLLTKFLFPPEKQFGFVSKLSGGEKKRLQLMRVLMANPNFLILDEPSNDLDIDTLNVLEEFLEEYPGILLLVSHDRYLIDKLTEQLFVFKGNGEVVIYNGNYADFKQEQLELDAAEKKEERKQEKVQVKEKDNKQKLSYKEQREFESLEKEIADLEEQISQLTGELSSSNDHVELQKIAEEIEKTKSSLDNKTERWMELAEYI</sequence>
<dbReference type="InterPro" id="IPR003439">
    <property type="entry name" value="ABC_transporter-like_ATP-bd"/>
</dbReference>
<dbReference type="SUPFAM" id="SSF52540">
    <property type="entry name" value="P-loop containing nucleoside triphosphate hydrolases"/>
    <property type="match status" value="2"/>
</dbReference>
<dbReference type="InterPro" id="IPR027417">
    <property type="entry name" value="P-loop_NTPase"/>
</dbReference>
<evidence type="ECO:0000313" key="5">
    <source>
        <dbReference type="EMBL" id="GAA4144046.1"/>
    </source>
</evidence>
<dbReference type="PANTHER" id="PTHR42855">
    <property type="entry name" value="ABC TRANSPORTER ATP-BINDING SUBUNIT"/>
    <property type="match status" value="1"/>
</dbReference>
<dbReference type="SMART" id="SM00382">
    <property type="entry name" value="AAA"/>
    <property type="match status" value="2"/>
</dbReference>
<dbReference type="PROSITE" id="PS00211">
    <property type="entry name" value="ABC_TRANSPORTER_1"/>
    <property type="match status" value="1"/>
</dbReference>
<keyword evidence="6" id="KW-1185">Reference proteome</keyword>
<protein>
    <submittedName>
        <fullName evidence="5">ABC-F family ATP-binding cassette domain-containing protein</fullName>
    </submittedName>
</protein>
<dbReference type="Gene3D" id="3.40.50.300">
    <property type="entry name" value="P-loop containing nucleotide triphosphate hydrolases"/>
    <property type="match status" value="2"/>
</dbReference>
<keyword evidence="1" id="KW-0547">Nucleotide-binding</keyword>
<dbReference type="InterPro" id="IPR017871">
    <property type="entry name" value="ABC_transporter-like_CS"/>
</dbReference>
<dbReference type="InterPro" id="IPR051309">
    <property type="entry name" value="ABCF_ATPase"/>
</dbReference>
<dbReference type="Pfam" id="PF16326">
    <property type="entry name" value="ABC_tran_CTD"/>
    <property type="match status" value="1"/>
</dbReference>
<evidence type="ECO:0000256" key="2">
    <source>
        <dbReference type="ARBA" id="ARBA00022840"/>
    </source>
</evidence>
<feature type="domain" description="ABC transporter" evidence="4">
    <location>
        <begin position="14"/>
        <end position="259"/>
    </location>
</feature>
<dbReference type="PROSITE" id="PS50893">
    <property type="entry name" value="ABC_TRANSPORTER_2"/>
    <property type="match status" value="2"/>
</dbReference>
<name>A0ABP7YZ15_9SPHI</name>
<dbReference type="InterPro" id="IPR032781">
    <property type="entry name" value="ABC_tran_Xtn"/>
</dbReference>
<proteinExistence type="predicted"/>
<dbReference type="InterPro" id="IPR032524">
    <property type="entry name" value="ABC_tran_C"/>
</dbReference>
<reference evidence="6" key="1">
    <citation type="journal article" date="2019" name="Int. J. Syst. Evol. Microbiol.">
        <title>The Global Catalogue of Microorganisms (GCM) 10K type strain sequencing project: providing services to taxonomists for standard genome sequencing and annotation.</title>
        <authorList>
            <consortium name="The Broad Institute Genomics Platform"/>
            <consortium name="The Broad Institute Genome Sequencing Center for Infectious Disease"/>
            <person name="Wu L."/>
            <person name="Ma J."/>
        </authorList>
    </citation>
    <scope>NUCLEOTIDE SEQUENCE [LARGE SCALE GENOMIC DNA]</scope>
    <source>
        <strain evidence="6">JCM 16704</strain>
    </source>
</reference>